<dbReference type="InterPro" id="IPR018193">
    <property type="entry name" value="Glyc_kinase_flavodox-like_fold"/>
</dbReference>
<reference evidence="5 6" key="1">
    <citation type="submission" date="2023-09" db="EMBL/GenBank/DDBJ databases">
        <title>Aquirufa genomes.</title>
        <authorList>
            <person name="Pitt A."/>
        </authorList>
    </citation>
    <scope>NUCLEOTIDE SEQUENCE [LARGE SCALE GENOMIC DNA]</scope>
    <source>
        <strain evidence="5 6">LEOWEIH-7C</strain>
    </source>
</reference>
<evidence type="ECO:0000256" key="3">
    <source>
        <dbReference type="ARBA" id="ARBA00022777"/>
    </source>
</evidence>
<keyword evidence="2 4" id="KW-0808">Transferase</keyword>
<dbReference type="Gene3D" id="3.90.1510.10">
    <property type="entry name" value="Glycerate kinase, domain 2"/>
    <property type="match status" value="1"/>
</dbReference>
<evidence type="ECO:0000256" key="2">
    <source>
        <dbReference type="ARBA" id="ARBA00022679"/>
    </source>
</evidence>
<gene>
    <name evidence="5" type="ORF">PQG45_06590</name>
</gene>
<dbReference type="RefSeq" id="WP_315574730.1">
    <property type="nucleotide sequence ID" value="NZ_JARDXH010000001.1"/>
</dbReference>
<dbReference type="SUPFAM" id="SSF110738">
    <property type="entry name" value="Glycerate kinase I"/>
    <property type="match status" value="1"/>
</dbReference>
<dbReference type="EC" id="2.7.1.31" evidence="5"/>
<dbReference type="EMBL" id="JAVNWW010000002">
    <property type="protein sequence ID" value="MDU0808696.1"/>
    <property type="molecule type" value="Genomic_DNA"/>
</dbReference>
<protein>
    <submittedName>
        <fullName evidence="5">Glycerate kinase</fullName>
        <ecNumber evidence="5">2.7.1.31</ecNumber>
    </submittedName>
</protein>
<comment type="similarity">
    <text evidence="1 4">Belongs to the glycerate kinase type-1 family.</text>
</comment>
<dbReference type="Proteomes" id="UP001249959">
    <property type="component" value="Unassembled WGS sequence"/>
</dbReference>
<evidence type="ECO:0000313" key="6">
    <source>
        <dbReference type="Proteomes" id="UP001249959"/>
    </source>
</evidence>
<evidence type="ECO:0000313" key="5">
    <source>
        <dbReference type="EMBL" id="MDU0808696.1"/>
    </source>
</evidence>
<keyword evidence="3 4" id="KW-0418">Kinase</keyword>
<dbReference type="PIRSF" id="PIRSF006078">
    <property type="entry name" value="GlxK"/>
    <property type="match status" value="1"/>
</dbReference>
<dbReference type="InterPro" id="IPR018197">
    <property type="entry name" value="Glycerate_kinase_RE-like"/>
</dbReference>
<name>A0ABU3TS50_9BACT</name>
<accession>A0ABU3TS50</accession>
<evidence type="ECO:0000256" key="4">
    <source>
        <dbReference type="PIRNR" id="PIRNR006078"/>
    </source>
</evidence>
<dbReference type="InterPro" id="IPR004381">
    <property type="entry name" value="Glycerate_kinase"/>
</dbReference>
<sequence>MNILICPDKFKGSLSAHEAAEALAKGILNKRKKSSIQCIPLADGGEGTLEVIQQMHGGQWVSVQVNDPLFRPIEASYLWLADQKTAYIEMARASGLGLLLKKEQNPLKTSTYGTGELIRHAAEAGATSIVLTIGGSATNDAGIGMAAALGYTFLDASGVALEPIGQSLSLITEIKGTNLYPQIQFIVLSDVVNPLHGPLGAAQVYAKQKGANATSIKQLDKGLINLSKWLPADMPGAGAAGGLGAGAVYFLGAKLEPGAEWLLNKIHIDRAIRKADFIVTGEGKIDQQSWSGKLISNIIARTDKQLKQSILVCGVFEDPEKIPLFLDPRDVYSITDVAMNSKDAMENAAQYLTQIGEAIALKHL</sequence>
<proteinExistence type="inferred from homology"/>
<dbReference type="InterPro" id="IPR036129">
    <property type="entry name" value="Glycerate_kinase_sf"/>
</dbReference>
<keyword evidence="6" id="KW-1185">Reference proteome</keyword>
<dbReference type="Pfam" id="PF02595">
    <property type="entry name" value="Gly_kinase"/>
    <property type="match status" value="1"/>
</dbReference>
<dbReference type="NCBIfam" id="TIGR00045">
    <property type="entry name" value="glycerate kinase"/>
    <property type="match status" value="1"/>
</dbReference>
<dbReference type="PANTHER" id="PTHR21599:SF0">
    <property type="entry name" value="GLYCERATE KINASE"/>
    <property type="match status" value="1"/>
</dbReference>
<organism evidence="5 6">
    <name type="scientific">Aquirufa regiilacus</name>
    <dbReference type="NCBI Taxonomy" id="3024868"/>
    <lineage>
        <taxon>Bacteria</taxon>
        <taxon>Pseudomonadati</taxon>
        <taxon>Bacteroidota</taxon>
        <taxon>Cytophagia</taxon>
        <taxon>Cytophagales</taxon>
        <taxon>Flectobacillaceae</taxon>
        <taxon>Aquirufa</taxon>
    </lineage>
</organism>
<dbReference type="Gene3D" id="3.40.50.10350">
    <property type="entry name" value="Glycerate kinase, domain 1"/>
    <property type="match status" value="1"/>
</dbReference>
<dbReference type="GO" id="GO:0008887">
    <property type="term" value="F:glycerate kinase activity"/>
    <property type="evidence" value="ECO:0007669"/>
    <property type="project" value="UniProtKB-EC"/>
</dbReference>
<evidence type="ECO:0000256" key="1">
    <source>
        <dbReference type="ARBA" id="ARBA00006284"/>
    </source>
</evidence>
<dbReference type="PANTHER" id="PTHR21599">
    <property type="entry name" value="GLYCERATE KINASE"/>
    <property type="match status" value="1"/>
</dbReference>
<comment type="caution">
    <text evidence="5">The sequence shown here is derived from an EMBL/GenBank/DDBJ whole genome shotgun (WGS) entry which is preliminary data.</text>
</comment>